<dbReference type="EMBL" id="KL977871">
    <property type="protein sequence ID" value="KFK23571.1"/>
    <property type="molecule type" value="Genomic_DNA"/>
</dbReference>
<reference evidence="5" key="1">
    <citation type="journal article" date="2015" name="Nat. Plants">
        <title>Genome expansion of Arabis alpina linked with retrotransposition and reduced symmetric DNA methylation.</title>
        <authorList>
            <person name="Willing E.M."/>
            <person name="Rawat V."/>
            <person name="Mandakova T."/>
            <person name="Maumus F."/>
            <person name="James G.V."/>
            <person name="Nordstroem K.J."/>
            <person name="Becker C."/>
            <person name="Warthmann N."/>
            <person name="Chica C."/>
            <person name="Szarzynska B."/>
            <person name="Zytnicki M."/>
            <person name="Albani M.C."/>
            <person name="Kiefer C."/>
            <person name="Bergonzi S."/>
            <person name="Castaings L."/>
            <person name="Mateos J.L."/>
            <person name="Berns M.C."/>
            <person name="Bujdoso N."/>
            <person name="Piofczyk T."/>
            <person name="de Lorenzo L."/>
            <person name="Barrero-Sicilia C."/>
            <person name="Mateos I."/>
            <person name="Piednoel M."/>
            <person name="Hagmann J."/>
            <person name="Chen-Min-Tao R."/>
            <person name="Iglesias-Fernandez R."/>
            <person name="Schuster S.C."/>
            <person name="Alonso-Blanco C."/>
            <person name="Roudier F."/>
            <person name="Carbonero P."/>
            <person name="Paz-Ares J."/>
            <person name="Davis S.J."/>
            <person name="Pecinka A."/>
            <person name="Quesneville H."/>
            <person name="Colot V."/>
            <person name="Lysak M.A."/>
            <person name="Weigel D."/>
            <person name="Coupland G."/>
            <person name="Schneeberger K."/>
        </authorList>
    </citation>
    <scope>NUCLEOTIDE SEQUENCE [LARGE SCALE GENOMIC DNA]</scope>
    <source>
        <strain evidence="5">cv. Pajares</strain>
    </source>
</reference>
<dbReference type="GO" id="GO:0008270">
    <property type="term" value="F:zinc ion binding"/>
    <property type="evidence" value="ECO:0007669"/>
    <property type="project" value="UniProtKB-KW"/>
</dbReference>
<dbReference type="eggNOG" id="KOG0619">
    <property type="taxonomic scope" value="Eukaryota"/>
</dbReference>
<evidence type="ECO:0000256" key="2">
    <source>
        <dbReference type="SAM" id="MobiDB-lite"/>
    </source>
</evidence>
<feature type="compositionally biased region" description="Low complexity" evidence="2">
    <location>
        <begin position="297"/>
        <end position="306"/>
    </location>
</feature>
<organism evidence="4 5">
    <name type="scientific">Arabis alpina</name>
    <name type="common">Alpine rock-cress</name>
    <dbReference type="NCBI Taxonomy" id="50452"/>
    <lineage>
        <taxon>Eukaryota</taxon>
        <taxon>Viridiplantae</taxon>
        <taxon>Streptophyta</taxon>
        <taxon>Embryophyta</taxon>
        <taxon>Tracheophyta</taxon>
        <taxon>Spermatophyta</taxon>
        <taxon>Magnoliopsida</taxon>
        <taxon>eudicotyledons</taxon>
        <taxon>Gunneridae</taxon>
        <taxon>Pentapetalae</taxon>
        <taxon>rosids</taxon>
        <taxon>malvids</taxon>
        <taxon>Brassicales</taxon>
        <taxon>Brassicaceae</taxon>
        <taxon>Arabideae</taxon>
        <taxon>Arabis</taxon>
    </lineage>
</organism>
<accession>A0A087G119</accession>
<dbReference type="InterPro" id="IPR001878">
    <property type="entry name" value="Znf_CCHC"/>
</dbReference>
<feature type="non-terminal residue" evidence="4">
    <location>
        <position position="369"/>
    </location>
</feature>
<dbReference type="GO" id="GO:0003676">
    <property type="term" value="F:nucleic acid binding"/>
    <property type="evidence" value="ECO:0007669"/>
    <property type="project" value="InterPro"/>
</dbReference>
<dbReference type="Pfam" id="PF00098">
    <property type="entry name" value="zf-CCHC"/>
    <property type="match status" value="1"/>
</dbReference>
<dbReference type="PANTHER" id="PTHR35046:SF18">
    <property type="entry name" value="RNA-DIRECTED DNA POLYMERASE"/>
    <property type="match status" value="1"/>
</dbReference>
<dbReference type="PROSITE" id="PS50158">
    <property type="entry name" value="ZF_CCHC"/>
    <property type="match status" value="1"/>
</dbReference>
<feature type="region of interest" description="Disordered" evidence="2">
    <location>
        <begin position="54"/>
        <end position="76"/>
    </location>
</feature>
<dbReference type="SUPFAM" id="SSF57756">
    <property type="entry name" value="Retrovirus zinc finger-like domains"/>
    <property type="match status" value="1"/>
</dbReference>
<evidence type="ECO:0000313" key="4">
    <source>
        <dbReference type="EMBL" id="KFK23571.1"/>
    </source>
</evidence>
<evidence type="ECO:0000256" key="1">
    <source>
        <dbReference type="PROSITE-ProRule" id="PRU00047"/>
    </source>
</evidence>
<feature type="compositionally biased region" description="Polar residues" evidence="2">
    <location>
        <begin position="261"/>
        <end position="289"/>
    </location>
</feature>
<keyword evidence="1" id="KW-0479">Metal-binding</keyword>
<protein>
    <recommendedName>
        <fullName evidence="3">CCHC-type domain-containing protein</fullName>
    </recommendedName>
</protein>
<feature type="domain" description="CCHC-type" evidence="3">
    <location>
        <begin position="324"/>
        <end position="339"/>
    </location>
</feature>
<gene>
    <name evidence="4" type="ORF">AALP_AAs73464U000100</name>
</gene>
<sequence>MPPKNKAITDTTTDWAELRQTLVAMQETIQHTIHASIQELGESLVQHLGHRGAVRGQEDGSDNDNPFARNEQDPDLMRRIRHHQGQERRDNNSNRWEMGFKVEIPEFQGGVRGDALVDWIVAVEEVLEFKEVPDDHRVPLVATRFRGHAASWWLQLKTSRVRYGKAPIRSWEKLKKHLRQTFLPHNYDRTMYTRLQNLKHGSRFVDEYAEEFYVLLTRNEVNDSNIQLVSRFIGGLRQQLQNALSPFDPTTLTEAHRRTVSFEQQTRAPSWNQLGSRPRSLEQSGNPSLVQPRETTKSSTSAARTTQPTEDQTIRRPPRTNALRCFSCGEPGHRQTACPHQGRRGLLVEELPEPVYDSAGDEEDVNGAE</sequence>
<keyword evidence="1" id="KW-0862">Zinc</keyword>
<keyword evidence="5" id="KW-1185">Reference proteome</keyword>
<evidence type="ECO:0000259" key="3">
    <source>
        <dbReference type="PROSITE" id="PS50158"/>
    </source>
</evidence>
<dbReference type="SMART" id="SM00343">
    <property type="entry name" value="ZnF_C2HC"/>
    <property type="match status" value="1"/>
</dbReference>
<dbReference type="OMA" id="HASICWE"/>
<dbReference type="Gramene" id="KFK23571">
    <property type="protein sequence ID" value="KFK23571"/>
    <property type="gene ID" value="AALP_AAs73464U000100"/>
</dbReference>
<dbReference type="AlphaFoldDB" id="A0A087G119"/>
<dbReference type="InterPro" id="IPR036875">
    <property type="entry name" value="Znf_CCHC_sf"/>
</dbReference>
<dbReference type="Proteomes" id="UP000029120">
    <property type="component" value="Unassembled WGS sequence"/>
</dbReference>
<dbReference type="InterPro" id="IPR005162">
    <property type="entry name" value="Retrotrans_gag_dom"/>
</dbReference>
<keyword evidence="1" id="KW-0863">Zinc-finger</keyword>
<dbReference type="PANTHER" id="PTHR35046">
    <property type="entry name" value="ZINC KNUCKLE (CCHC-TYPE) FAMILY PROTEIN"/>
    <property type="match status" value="1"/>
</dbReference>
<feature type="region of interest" description="Disordered" evidence="2">
    <location>
        <begin position="260"/>
        <end position="318"/>
    </location>
</feature>
<name>A0A087G119_ARAAL</name>
<dbReference type="OrthoDB" id="1112292at2759"/>
<proteinExistence type="predicted"/>
<dbReference type="Pfam" id="PF03732">
    <property type="entry name" value="Retrotrans_gag"/>
    <property type="match status" value="1"/>
</dbReference>
<evidence type="ECO:0000313" key="5">
    <source>
        <dbReference type="Proteomes" id="UP000029120"/>
    </source>
</evidence>